<dbReference type="Pfam" id="PF13181">
    <property type="entry name" value="TPR_8"/>
    <property type="match status" value="1"/>
</dbReference>
<evidence type="ECO:0000256" key="3">
    <source>
        <dbReference type="PROSITE-ProRule" id="PRU00339"/>
    </source>
</evidence>
<dbReference type="InterPro" id="IPR026870">
    <property type="entry name" value="Zinc_ribbon_dom"/>
</dbReference>
<organism evidence="6 7">
    <name type="scientific">Caldithrix abyssi DSM 13497</name>
    <dbReference type="NCBI Taxonomy" id="880073"/>
    <lineage>
        <taxon>Bacteria</taxon>
        <taxon>Pseudomonadati</taxon>
        <taxon>Calditrichota</taxon>
        <taxon>Calditrichia</taxon>
        <taxon>Calditrichales</taxon>
        <taxon>Calditrichaceae</taxon>
        <taxon>Caldithrix</taxon>
    </lineage>
</organism>
<dbReference type="Proteomes" id="UP000004671">
    <property type="component" value="Chromosome"/>
</dbReference>
<keyword evidence="4" id="KW-0472">Membrane</keyword>
<dbReference type="Pfam" id="PF13432">
    <property type="entry name" value="TPR_16"/>
    <property type="match status" value="1"/>
</dbReference>
<dbReference type="EMBL" id="CM001402">
    <property type="protein sequence ID" value="EHO43334.1"/>
    <property type="molecule type" value="Genomic_DNA"/>
</dbReference>
<dbReference type="PROSITE" id="PS50005">
    <property type="entry name" value="TPR"/>
    <property type="match status" value="1"/>
</dbReference>
<feature type="domain" description="Zinc-ribbon" evidence="5">
    <location>
        <begin position="6"/>
        <end position="28"/>
    </location>
</feature>
<dbReference type="SUPFAM" id="SSF48452">
    <property type="entry name" value="TPR-like"/>
    <property type="match status" value="1"/>
</dbReference>
<keyword evidence="4" id="KW-0812">Transmembrane</keyword>
<evidence type="ECO:0000313" key="6">
    <source>
        <dbReference type="EMBL" id="EHO43334.1"/>
    </source>
</evidence>
<feature type="transmembrane region" description="Helical" evidence="4">
    <location>
        <begin position="46"/>
        <end position="66"/>
    </location>
</feature>
<protein>
    <submittedName>
        <fullName evidence="6">Tetratricopeptide TPR_1 repeat-containing protein</fullName>
    </submittedName>
</protein>
<dbReference type="STRING" id="880073.Cabys_2693"/>
<dbReference type="PANTHER" id="PTHR44943:SF8">
    <property type="entry name" value="TPR REPEAT-CONTAINING PROTEIN MJ0263"/>
    <property type="match status" value="1"/>
</dbReference>
<dbReference type="Gene3D" id="1.25.40.10">
    <property type="entry name" value="Tetratricopeptide repeat domain"/>
    <property type="match status" value="1"/>
</dbReference>
<evidence type="ECO:0000256" key="4">
    <source>
        <dbReference type="SAM" id="Phobius"/>
    </source>
</evidence>
<dbReference type="Pfam" id="PF13240">
    <property type="entry name" value="Zn_Ribbon_1"/>
    <property type="match status" value="1"/>
</dbReference>
<sequence length="235" mass="26840">MDKKIKCPECGAHIVEDANFCPKCGAKIKDNLKAAPVSEGGLSRKAIVALSATFIFSLIVVLLILSSNRETLKSRMSSQMQRQGSPMEQNHPDMEKMRQIQELKDRLKQEPENGQLMVHLANSYFDIGRFDLAKIYYKKAIEHQVKTPEVFIDIGVSYFNLAKLDSALMYVDEALKLEPDHRLGLYNKGVIEYNLNKFQNAIITWEKLIKVYPESKEATTVKQFIEEAKKRLNKS</sequence>
<dbReference type="PROSITE" id="PS50293">
    <property type="entry name" value="TPR_REGION"/>
    <property type="match status" value="1"/>
</dbReference>
<dbReference type="PANTHER" id="PTHR44943">
    <property type="entry name" value="CELLULOSE SYNTHASE OPERON PROTEIN C"/>
    <property type="match status" value="1"/>
</dbReference>
<name>H1XPG3_CALAY</name>
<dbReference type="InParanoid" id="H1XPG3"/>
<evidence type="ECO:0000256" key="1">
    <source>
        <dbReference type="ARBA" id="ARBA00022737"/>
    </source>
</evidence>
<evidence type="ECO:0000259" key="5">
    <source>
        <dbReference type="Pfam" id="PF13240"/>
    </source>
</evidence>
<feature type="repeat" description="TPR" evidence="3">
    <location>
        <begin position="148"/>
        <end position="181"/>
    </location>
</feature>
<evidence type="ECO:0000313" key="7">
    <source>
        <dbReference type="Proteomes" id="UP000004671"/>
    </source>
</evidence>
<evidence type="ECO:0000256" key="2">
    <source>
        <dbReference type="ARBA" id="ARBA00022803"/>
    </source>
</evidence>
<dbReference type="HOGENOM" id="CLU_1178492_0_0_0"/>
<proteinExistence type="predicted"/>
<keyword evidence="1" id="KW-0677">Repeat</keyword>
<keyword evidence="4" id="KW-1133">Transmembrane helix</keyword>
<gene>
    <name evidence="6" type="ORF">Calab_3737</name>
</gene>
<dbReference type="InterPro" id="IPR019734">
    <property type="entry name" value="TPR_rpt"/>
</dbReference>
<dbReference type="InterPro" id="IPR011990">
    <property type="entry name" value="TPR-like_helical_dom_sf"/>
</dbReference>
<accession>H1XPG3</accession>
<keyword evidence="2 3" id="KW-0802">TPR repeat</keyword>
<dbReference type="InterPro" id="IPR051685">
    <property type="entry name" value="Ycf3/AcsC/BcsC/TPR_MFPF"/>
</dbReference>
<keyword evidence="7" id="KW-1185">Reference proteome</keyword>
<dbReference type="PaxDb" id="880073-Calab_3737"/>
<dbReference type="AlphaFoldDB" id="H1XPG3"/>
<dbReference type="SMART" id="SM00028">
    <property type="entry name" value="TPR"/>
    <property type="match status" value="3"/>
</dbReference>
<reference evidence="6 7" key="1">
    <citation type="submission" date="2011-09" db="EMBL/GenBank/DDBJ databases">
        <title>The permanent draft genome of Caldithrix abyssi DSM 13497.</title>
        <authorList>
            <consortium name="US DOE Joint Genome Institute (JGI-PGF)"/>
            <person name="Lucas S."/>
            <person name="Han J."/>
            <person name="Lapidus A."/>
            <person name="Bruce D."/>
            <person name="Goodwin L."/>
            <person name="Pitluck S."/>
            <person name="Peters L."/>
            <person name="Kyrpides N."/>
            <person name="Mavromatis K."/>
            <person name="Ivanova N."/>
            <person name="Mikhailova N."/>
            <person name="Chertkov O."/>
            <person name="Detter J.C."/>
            <person name="Tapia R."/>
            <person name="Han C."/>
            <person name="Land M."/>
            <person name="Hauser L."/>
            <person name="Markowitz V."/>
            <person name="Cheng J.-F."/>
            <person name="Hugenholtz P."/>
            <person name="Woyke T."/>
            <person name="Wu D."/>
            <person name="Spring S."/>
            <person name="Brambilla E."/>
            <person name="Klenk H.-P."/>
            <person name="Eisen J.A."/>
        </authorList>
    </citation>
    <scope>NUCLEOTIDE SEQUENCE [LARGE SCALE GENOMIC DNA]</scope>
    <source>
        <strain evidence="6 7">DSM 13497</strain>
    </source>
</reference>
<dbReference type="eggNOG" id="COG0457">
    <property type="taxonomic scope" value="Bacteria"/>
</dbReference>